<dbReference type="EMBL" id="JBBUKT010000016">
    <property type="protein sequence ID" value="MEK7954164.1"/>
    <property type="molecule type" value="Genomic_DNA"/>
</dbReference>
<comment type="caution">
    <text evidence="1">The sequence shown here is derived from an EMBL/GenBank/DDBJ whole genome shotgun (WGS) entry which is preliminary data.</text>
</comment>
<proteinExistence type="predicted"/>
<accession>A0ABU9B2A7</accession>
<dbReference type="RefSeq" id="WP_341407932.1">
    <property type="nucleotide sequence ID" value="NZ_JBBUKT010000016.1"/>
</dbReference>
<dbReference type="Proteomes" id="UP001371305">
    <property type="component" value="Unassembled WGS sequence"/>
</dbReference>
<evidence type="ECO:0000313" key="2">
    <source>
        <dbReference type="Proteomes" id="UP001371305"/>
    </source>
</evidence>
<evidence type="ECO:0008006" key="3">
    <source>
        <dbReference type="Google" id="ProtNLM"/>
    </source>
</evidence>
<name>A0ABU9B2A7_9BACT</name>
<gene>
    <name evidence="1" type="ORF">WKV53_26845</name>
</gene>
<organism evidence="1 2">
    <name type="scientific">Luteolibacter soli</name>
    <dbReference type="NCBI Taxonomy" id="3135280"/>
    <lineage>
        <taxon>Bacteria</taxon>
        <taxon>Pseudomonadati</taxon>
        <taxon>Verrucomicrobiota</taxon>
        <taxon>Verrucomicrobiia</taxon>
        <taxon>Verrucomicrobiales</taxon>
        <taxon>Verrucomicrobiaceae</taxon>
        <taxon>Luteolibacter</taxon>
    </lineage>
</organism>
<keyword evidence="2" id="KW-1185">Reference proteome</keyword>
<reference evidence="1 2" key="1">
    <citation type="submission" date="2024-04" db="EMBL/GenBank/DDBJ databases">
        <title>Luteolibacter sp. isolated from soil.</title>
        <authorList>
            <person name="An J."/>
        </authorList>
    </citation>
    <scope>NUCLEOTIDE SEQUENCE [LARGE SCALE GENOMIC DNA]</scope>
    <source>
        <strain evidence="1 2">Y139</strain>
    </source>
</reference>
<protein>
    <recommendedName>
        <fullName evidence="3">Type II secretion system protein GspG C-terminal domain-containing protein</fullName>
    </recommendedName>
</protein>
<sequence>MKKQTILLSGIALTMIGISIGWRKAAVSSSTLGGAPVATPALCDYGDVKRPPTLVRKSQPAITLLPEAAEIAGRLNAPDTTTADDLEILDVLVTIFRKANEGASPAGGENDEIVSQLTGRNDKGFAVLPAKHPAISSTGRLLDRWGTPYYFHPVSRDVLGLRSAGPDGKLFNADDIILNQG</sequence>
<evidence type="ECO:0000313" key="1">
    <source>
        <dbReference type="EMBL" id="MEK7954164.1"/>
    </source>
</evidence>